<keyword evidence="2" id="KW-0217">Developmental protein</keyword>
<keyword evidence="3" id="KW-0341">Growth regulation</keyword>
<dbReference type="Pfam" id="PF02519">
    <property type="entry name" value="Auxin_inducible"/>
    <property type="match status" value="1"/>
</dbReference>
<comment type="similarity">
    <text evidence="1">Belongs to the ARG7 family.</text>
</comment>
<dbReference type="InterPro" id="IPR003676">
    <property type="entry name" value="SAUR_fam"/>
</dbReference>
<dbReference type="AlphaFoldDB" id="A0AAD9ZIX2"/>
<evidence type="ECO:0008006" key="6">
    <source>
        <dbReference type="Google" id="ProtNLM"/>
    </source>
</evidence>
<gene>
    <name evidence="4" type="ORF">Dsin_033049</name>
</gene>
<evidence type="ECO:0000256" key="1">
    <source>
        <dbReference type="ARBA" id="ARBA00006974"/>
    </source>
</evidence>
<evidence type="ECO:0000256" key="3">
    <source>
        <dbReference type="ARBA" id="ARBA00022604"/>
    </source>
</evidence>
<reference evidence="4" key="1">
    <citation type="journal article" date="2023" name="Plant J.">
        <title>Genome sequences and population genomics provide insights into the demographic history, inbreeding, and mutation load of two 'living fossil' tree species of Dipteronia.</title>
        <authorList>
            <person name="Feng Y."/>
            <person name="Comes H.P."/>
            <person name="Chen J."/>
            <person name="Zhu S."/>
            <person name="Lu R."/>
            <person name="Zhang X."/>
            <person name="Li P."/>
            <person name="Qiu J."/>
            <person name="Olsen K.M."/>
            <person name="Qiu Y."/>
        </authorList>
    </citation>
    <scope>NUCLEOTIDE SEQUENCE</scope>
    <source>
        <strain evidence="4">NBL</strain>
    </source>
</reference>
<keyword evidence="5" id="KW-1185">Reference proteome</keyword>
<dbReference type="Proteomes" id="UP001281410">
    <property type="component" value="Unassembled WGS sequence"/>
</dbReference>
<dbReference type="EMBL" id="JANJYJ010000028">
    <property type="protein sequence ID" value="KAK3180902.1"/>
    <property type="molecule type" value="Genomic_DNA"/>
</dbReference>
<dbReference type="PANTHER" id="PTHR31374">
    <property type="entry name" value="AUXIN-INDUCED PROTEIN-LIKE-RELATED"/>
    <property type="match status" value="1"/>
</dbReference>
<evidence type="ECO:0000313" key="4">
    <source>
        <dbReference type="EMBL" id="KAK3180902.1"/>
    </source>
</evidence>
<sequence length="144" mass="16218">MSESNKICHIVRIRQMLRQWWRKTRVSASSRGTAGMPSDVPAGHVVVCVGAGSKWFLVRATHLNHPIFKRLLSQVSQVEEEYGFANMGPLTIPCDESTFEDILRVVSSESDRLFALNDFQRCCHVGVLTEPRLLLRGFANKSVC</sequence>
<dbReference type="GO" id="GO:0009733">
    <property type="term" value="P:response to auxin"/>
    <property type="evidence" value="ECO:0007669"/>
    <property type="project" value="InterPro"/>
</dbReference>
<evidence type="ECO:0000256" key="2">
    <source>
        <dbReference type="ARBA" id="ARBA00022473"/>
    </source>
</evidence>
<proteinExistence type="inferred from homology"/>
<organism evidence="4 5">
    <name type="scientific">Dipteronia sinensis</name>
    <dbReference type="NCBI Taxonomy" id="43782"/>
    <lineage>
        <taxon>Eukaryota</taxon>
        <taxon>Viridiplantae</taxon>
        <taxon>Streptophyta</taxon>
        <taxon>Embryophyta</taxon>
        <taxon>Tracheophyta</taxon>
        <taxon>Spermatophyta</taxon>
        <taxon>Magnoliopsida</taxon>
        <taxon>eudicotyledons</taxon>
        <taxon>Gunneridae</taxon>
        <taxon>Pentapetalae</taxon>
        <taxon>rosids</taxon>
        <taxon>malvids</taxon>
        <taxon>Sapindales</taxon>
        <taxon>Sapindaceae</taxon>
        <taxon>Hippocastanoideae</taxon>
        <taxon>Acereae</taxon>
        <taxon>Dipteronia</taxon>
    </lineage>
</organism>
<evidence type="ECO:0000313" key="5">
    <source>
        <dbReference type="Proteomes" id="UP001281410"/>
    </source>
</evidence>
<name>A0AAD9ZIX2_9ROSI</name>
<accession>A0AAD9ZIX2</accession>
<protein>
    <recommendedName>
        <fullName evidence="6">Small auxin up regulated protein</fullName>
    </recommendedName>
</protein>
<dbReference type="PANTHER" id="PTHR31374:SF183">
    <property type="entry name" value="SAUR-LIKE AUXIN-RESPONSIVE PROTEIN FAMILY"/>
    <property type="match status" value="1"/>
</dbReference>
<comment type="caution">
    <text evidence="4">The sequence shown here is derived from an EMBL/GenBank/DDBJ whole genome shotgun (WGS) entry which is preliminary data.</text>
</comment>